<organism evidence="2 3">
    <name type="scientific">Sphaerosporella brunnea</name>
    <dbReference type="NCBI Taxonomy" id="1250544"/>
    <lineage>
        <taxon>Eukaryota</taxon>
        <taxon>Fungi</taxon>
        <taxon>Dikarya</taxon>
        <taxon>Ascomycota</taxon>
        <taxon>Pezizomycotina</taxon>
        <taxon>Pezizomycetes</taxon>
        <taxon>Pezizales</taxon>
        <taxon>Pyronemataceae</taxon>
        <taxon>Sphaerosporella</taxon>
    </lineage>
</organism>
<name>A0A5J5EUU6_9PEZI</name>
<accession>A0A5J5EUU6</accession>
<comment type="caution">
    <text evidence="2">The sequence shown here is derived from an EMBL/GenBank/DDBJ whole genome shotgun (WGS) entry which is preliminary data.</text>
</comment>
<proteinExistence type="predicted"/>
<dbReference type="Proteomes" id="UP000326924">
    <property type="component" value="Unassembled WGS sequence"/>
</dbReference>
<evidence type="ECO:0000256" key="1">
    <source>
        <dbReference type="SAM" id="SignalP"/>
    </source>
</evidence>
<keyword evidence="3" id="KW-1185">Reference proteome</keyword>
<protein>
    <recommendedName>
        <fullName evidence="4">RanBP2-type domain-containing protein</fullName>
    </recommendedName>
</protein>
<feature type="signal peptide" evidence="1">
    <location>
        <begin position="1"/>
        <end position="21"/>
    </location>
</feature>
<evidence type="ECO:0008006" key="4">
    <source>
        <dbReference type="Google" id="ProtNLM"/>
    </source>
</evidence>
<dbReference type="EMBL" id="VXIS01000113">
    <property type="protein sequence ID" value="KAA8903983.1"/>
    <property type="molecule type" value="Genomic_DNA"/>
</dbReference>
<keyword evidence="1" id="KW-0732">Signal</keyword>
<dbReference type="InParanoid" id="A0A5J5EUU6"/>
<sequence>MSWYAEISMIGSLIVTGLCGACNQPVHPSPFVSPPTSSEESPKCRKKALVHDIWSFNYWMPAWYSNCDACVTRVCNKEQQPPREVCIACRLAGEKDESEANWVPYQSNIAAMQF</sequence>
<evidence type="ECO:0000313" key="2">
    <source>
        <dbReference type="EMBL" id="KAA8903983.1"/>
    </source>
</evidence>
<feature type="chain" id="PRO_5023903491" description="RanBP2-type domain-containing protein" evidence="1">
    <location>
        <begin position="22"/>
        <end position="114"/>
    </location>
</feature>
<gene>
    <name evidence="2" type="ORF">FN846DRAFT_46015</name>
</gene>
<evidence type="ECO:0000313" key="3">
    <source>
        <dbReference type="Proteomes" id="UP000326924"/>
    </source>
</evidence>
<reference evidence="2 3" key="1">
    <citation type="submission" date="2019-09" db="EMBL/GenBank/DDBJ databases">
        <title>Draft genome of the ectomycorrhizal ascomycete Sphaerosporella brunnea.</title>
        <authorList>
            <consortium name="DOE Joint Genome Institute"/>
            <person name="Benucci G.M."/>
            <person name="Marozzi G."/>
            <person name="Antonielli L."/>
            <person name="Sanchez S."/>
            <person name="Marco P."/>
            <person name="Wang X."/>
            <person name="Falini L.B."/>
            <person name="Barry K."/>
            <person name="Haridas S."/>
            <person name="Lipzen A."/>
            <person name="Labutti K."/>
            <person name="Grigoriev I.V."/>
            <person name="Murat C."/>
            <person name="Martin F."/>
            <person name="Albertini E."/>
            <person name="Donnini D."/>
            <person name="Bonito G."/>
        </authorList>
    </citation>
    <scope>NUCLEOTIDE SEQUENCE [LARGE SCALE GENOMIC DNA]</scope>
    <source>
        <strain evidence="2 3">Sb_GMNB300</strain>
    </source>
</reference>
<dbReference type="AlphaFoldDB" id="A0A5J5EUU6"/>